<dbReference type="PROSITE" id="PS50109">
    <property type="entry name" value="HIS_KIN"/>
    <property type="match status" value="1"/>
</dbReference>
<evidence type="ECO:0000256" key="8">
    <source>
        <dbReference type="SAM" id="Phobius"/>
    </source>
</evidence>
<dbReference type="InterPro" id="IPR036890">
    <property type="entry name" value="HATPase_C_sf"/>
</dbReference>
<dbReference type="EC" id="2.7.13.3" evidence="2"/>
<dbReference type="CDD" id="cd00082">
    <property type="entry name" value="HisKA"/>
    <property type="match status" value="1"/>
</dbReference>
<evidence type="ECO:0000256" key="4">
    <source>
        <dbReference type="ARBA" id="ARBA00022679"/>
    </source>
</evidence>
<dbReference type="InterPro" id="IPR003594">
    <property type="entry name" value="HATPase_dom"/>
</dbReference>
<gene>
    <name evidence="12" type="ORF">ACFONC_10055</name>
</gene>
<dbReference type="PROSITE" id="PS50113">
    <property type="entry name" value="PAC"/>
    <property type="match status" value="1"/>
</dbReference>
<dbReference type="SUPFAM" id="SSF55785">
    <property type="entry name" value="PYP-like sensor domain (PAS domain)"/>
    <property type="match status" value="1"/>
</dbReference>
<keyword evidence="12" id="KW-0547">Nucleotide-binding</keyword>
<keyword evidence="3" id="KW-0597">Phosphoprotein</keyword>
<dbReference type="Pfam" id="PF02518">
    <property type="entry name" value="HATPase_c"/>
    <property type="match status" value="1"/>
</dbReference>
<keyword evidence="8" id="KW-0812">Transmembrane</keyword>
<dbReference type="Pfam" id="PF00512">
    <property type="entry name" value="HisKA"/>
    <property type="match status" value="1"/>
</dbReference>
<feature type="transmembrane region" description="Helical" evidence="8">
    <location>
        <begin position="15"/>
        <end position="33"/>
    </location>
</feature>
<dbReference type="EMBL" id="JBHRYA010000007">
    <property type="protein sequence ID" value="MFC3716496.1"/>
    <property type="molecule type" value="Genomic_DNA"/>
</dbReference>
<evidence type="ECO:0000313" key="13">
    <source>
        <dbReference type="Proteomes" id="UP001595705"/>
    </source>
</evidence>
<evidence type="ECO:0000256" key="1">
    <source>
        <dbReference type="ARBA" id="ARBA00000085"/>
    </source>
</evidence>
<dbReference type="InterPro" id="IPR007891">
    <property type="entry name" value="CHASE3"/>
</dbReference>
<dbReference type="PANTHER" id="PTHR42878:SF15">
    <property type="entry name" value="BACTERIOPHYTOCHROME"/>
    <property type="match status" value="1"/>
</dbReference>
<keyword evidence="5" id="KW-0418">Kinase</keyword>
<evidence type="ECO:0000256" key="7">
    <source>
        <dbReference type="SAM" id="Coils"/>
    </source>
</evidence>
<dbReference type="InterPro" id="IPR003661">
    <property type="entry name" value="HisK_dim/P_dom"/>
</dbReference>
<feature type="transmembrane region" description="Helical" evidence="8">
    <location>
        <begin position="182"/>
        <end position="203"/>
    </location>
</feature>
<accession>A0ABV7XKU4</accession>
<dbReference type="Proteomes" id="UP001595705">
    <property type="component" value="Unassembled WGS sequence"/>
</dbReference>
<dbReference type="SMART" id="SM00388">
    <property type="entry name" value="HisKA"/>
    <property type="match status" value="1"/>
</dbReference>
<dbReference type="InterPro" id="IPR013656">
    <property type="entry name" value="PAS_4"/>
</dbReference>
<evidence type="ECO:0000259" key="11">
    <source>
        <dbReference type="PROSITE" id="PS50113"/>
    </source>
</evidence>
<dbReference type="SUPFAM" id="SSF47384">
    <property type="entry name" value="Homodimeric domain of signal transducing histidine kinase"/>
    <property type="match status" value="1"/>
</dbReference>
<comment type="catalytic activity">
    <reaction evidence="1">
        <text>ATP + protein L-histidine = ADP + protein N-phospho-L-histidine.</text>
        <dbReference type="EC" id="2.7.13.3"/>
    </reaction>
</comment>
<dbReference type="SUPFAM" id="SSF55874">
    <property type="entry name" value="ATPase domain of HSP90 chaperone/DNA topoisomerase II/histidine kinase"/>
    <property type="match status" value="1"/>
</dbReference>
<feature type="domain" description="Histidine kinase" evidence="9">
    <location>
        <begin position="370"/>
        <end position="589"/>
    </location>
</feature>
<dbReference type="CDD" id="cd00130">
    <property type="entry name" value="PAS"/>
    <property type="match status" value="1"/>
</dbReference>
<evidence type="ECO:0000256" key="2">
    <source>
        <dbReference type="ARBA" id="ARBA00012438"/>
    </source>
</evidence>
<dbReference type="PRINTS" id="PR00344">
    <property type="entry name" value="BCTRLSENSOR"/>
</dbReference>
<dbReference type="Pfam" id="PF05227">
    <property type="entry name" value="CHASE3"/>
    <property type="match status" value="1"/>
</dbReference>
<protein>
    <recommendedName>
        <fullName evidence="2">histidine kinase</fullName>
        <ecNumber evidence="2">2.7.13.3</ecNumber>
    </recommendedName>
</protein>
<evidence type="ECO:0000256" key="3">
    <source>
        <dbReference type="ARBA" id="ARBA00022553"/>
    </source>
</evidence>
<dbReference type="InterPro" id="IPR004358">
    <property type="entry name" value="Sig_transdc_His_kin-like_C"/>
</dbReference>
<evidence type="ECO:0000313" key="12">
    <source>
        <dbReference type="EMBL" id="MFC3716496.1"/>
    </source>
</evidence>
<feature type="coiled-coil region" evidence="7">
    <location>
        <begin position="336"/>
        <end position="363"/>
    </location>
</feature>
<feature type="domain" description="PAC" evidence="11">
    <location>
        <begin position="293"/>
        <end position="345"/>
    </location>
</feature>
<keyword evidence="4" id="KW-0808">Transferase</keyword>
<reference evidence="13" key="1">
    <citation type="journal article" date="2019" name="Int. J. Syst. Evol. Microbiol.">
        <title>The Global Catalogue of Microorganisms (GCM) 10K type strain sequencing project: providing services to taxonomists for standard genome sequencing and annotation.</title>
        <authorList>
            <consortium name="The Broad Institute Genomics Platform"/>
            <consortium name="The Broad Institute Genome Sequencing Center for Infectious Disease"/>
            <person name="Wu L."/>
            <person name="Ma J."/>
        </authorList>
    </citation>
    <scope>NUCLEOTIDE SEQUENCE [LARGE SCALE GENOMIC DNA]</scope>
    <source>
        <strain evidence="13">KCTC 42441</strain>
    </source>
</reference>
<keyword evidence="13" id="KW-1185">Reference proteome</keyword>
<proteinExistence type="predicted"/>
<sequence length="600" mass="66169">MSVPVPTEPTQKWRFALLLLAVVLIVVVPAALLRNASIDSVQAMEQVNHSQQVEAQSYALTYDLRNIEAAALAISAGVDAPGLRGRIEESHARIRPALDTLQALTRDNPQQQVRIGILRANVELRMDEVDRILAGTSNAAGVERLVTRYPIRGIAAEIVGEERALLARRTAVAEKTRERAGLLRWGAVLAQLALLGTVMFFAVRQLAARTRAERSTQRASARAAVMLETVREPIVLADEGLRVVMYNAAFAELFGVEGNAVGKPLAEVGNAAWDDEEVLRRLGDVIGRDRELWDFERRQETADGNERVMLINARRMSLPDSEDDAVLVTASDISAQKASEQQIRELNRQLEGKVEQVSDVNRELEAFSYSVSHDLRAPLRHIAGFSDKLGRQLGDDVDEKSRHYLDVIAGSARRMSALIDDLLVYSRLGRSALRLQVLDLQSMVHDTRSMLDANAHADNPDHVIHWKIGQMPVLVGDENMLRQVWLNLLGNAVKYSARSEPAEIEVSHDHEADGSHRFSIRDNGAGFDMAYAGKLFGVFQRLHAASEFSGTGIGLASVKRVITRHEGRVWAESEPGKGAIFHFTLPATLEPTNSKSTPTA</sequence>
<dbReference type="RefSeq" id="WP_386743695.1">
    <property type="nucleotide sequence ID" value="NZ_JBHRYA010000007.1"/>
</dbReference>
<feature type="domain" description="PAS" evidence="10">
    <location>
        <begin position="219"/>
        <end position="257"/>
    </location>
</feature>
<dbReference type="GO" id="GO:0005524">
    <property type="term" value="F:ATP binding"/>
    <property type="evidence" value="ECO:0007669"/>
    <property type="project" value="UniProtKB-KW"/>
</dbReference>
<dbReference type="Gene3D" id="3.30.565.10">
    <property type="entry name" value="Histidine kinase-like ATPase, C-terminal domain"/>
    <property type="match status" value="1"/>
</dbReference>
<dbReference type="PROSITE" id="PS50112">
    <property type="entry name" value="PAS"/>
    <property type="match status" value="1"/>
</dbReference>
<name>A0ABV7XKU4_9GAMM</name>
<dbReference type="NCBIfam" id="TIGR00229">
    <property type="entry name" value="sensory_box"/>
    <property type="match status" value="1"/>
</dbReference>
<evidence type="ECO:0000259" key="10">
    <source>
        <dbReference type="PROSITE" id="PS50112"/>
    </source>
</evidence>
<keyword evidence="6 8" id="KW-0472">Membrane</keyword>
<dbReference type="InterPro" id="IPR036097">
    <property type="entry name" value="HisK_dim/P_sf"/>
</dbReference>
<keyword evidence="7" id="KW-0175">Coiled coil</keyword>
<evidence type="ECO:0000256" key="5">
    <source>
        <dbReference type="ARBA" id="ARBA00022777"/>
    </source>
</evidence>
<dbReference type="PANTHER" id="PTHR42878">
    <property type="entry name" value="TWO-COMPONENT HISTIDINE KINASE"/>
    <property type="match status" value="1"/>
</dbReference>
<evidence type="ECO:0000256" key="6">
    <source>
        <dbReference type="ARBA" id="ARBA00023136"/>
    </source>
</evidence>
<keyword evidence="8" id="KW-1133">Transmembrane helix</keyword>
<organism evidence="12 13">
    <name type="scientific">Luteimonas soli</name>
    <dbReference type="NCBI Taxonomy" id="1648966"/>
    <lineage>
        <taxon>Bacteria</taxon>
        <taxon>Pseudomonadati</taxon>
        <taxon>Pseudomonadota</taxon>
        <taxon>Gammaproteobacteria</taxon>
        <taxon>Lysobacterales</taxon>
        <taxon>Lysobacteraceae</taxon>
        <taxon>Luteimonas</taxon>
    </lineage>
</organism>
<dbReference type="Gene3D" id="3.30.450.20">
    <property type="entry name" value="PAS domain"/>
    <property type="match status" value="1"/>
</dbReference>
<dbReference type="InterPro" id="IPR005467">
    <property type="entry name" value="His_kinase_dom"/>
</dbReference>
<keyword evidence="12" id="KW-0067">ATP-binding</keyword>
<dbReference type="Gene3D" id="1.10.287.130">
    <property type="match status" value="1"/>
</dbReference>
<dbReference type="InterPro" id="IPR050351">
    <property type="entry name" value="BphY/WalK/GraS-like"/>
</dbReference>
<dbReference type="InterPro" id="IPR000014">
    <property type="entry name" value="PAS"/>
</dbReference>
<dbReference type="InterPro" id="IPR035965">
    <property type="entry name" value="PAS-like_dom_sf"/>
</dbReference>
<dbReference type="InterPro" id="IPR000700">
    <property type="entry name" value="PAS-assoc_C"/>
</dbReference>
<dbReference type="Pfam" id="PF08448">
    <property type="entry name" value="PAS_4"/>
    <property type="match status" value="1"/>
</dbReference>
<dbReference type="SMART" id="SM00387">
    <property type="entry name" value="HATPase_c"/>
    <property type="match status" value="1"/>
</dbReference>
<comment type="caution">
    <text evidence="12">The sequence shown here is derived from an EMBL/GenBank/DDBJ whole genome shotgun (WGS) entry which is preliminary data.</text>
</comment>
<evidence type="ECO:0000259" key="9">
    <source>
        <dbReference type="PROSITE" id="PS50109"/>
    </source>
</evidence>